<dbReference type="InterPro" id="IPR001998">
    <property type="entry name" value="Xylose_isomerase"/>
</dbReference>
<evidence type="ECO:0000256" key="6">
    <source>
        <dbReference type="ARBA" id="ARBA00023277"/>
    </source>
</evidence>
<name>A0A8S4QDR3_9NEOP</name>
<accession>A0A8S4QDR3</accession>
<evidence type="ECO:0000313" key="8">
    <source>
        <dbReference type="EMBL" id="CAH2208137.1"/>
    </source>
</evidence>
<dbReference type="PANTHER" id="PTHR48408">
    <property type="match status" value="1"/>
</dbReference>
<dbReference type="SUPFAM" id="SSF51658">
    <property type="entry name" value="Xylose isomerase-like"/>
    <property type="match status" value="1"/>
</dbReference>
<dbReference type="GO" id="GO:0009045">
    <property type="term" value="F:xylose isomerase activity"/>
    <property type="evidence" value="ECO:0007669"/>
    <property type="project" value="UniProtKB-EC"/>
</dbReference>
<dbReference type="EC" id="5.3.1.5" evidence="2"/>
<dbReference type="InterPro" id="IPR036237">
    <property type="entry name" value="Xyl_isomerase-like_sf"/>
</dbReference>
<reference evidence="8" key="1">
    <citation type="submission" date="2022-03" db="EMBL/GenBank/DDBJ databases">
        <authorList>
            <person name="Lindestad O."/>
        </authorList>
    </citation>
    <scope>NUCLEOTIDE SEQUENCE</scope>
</reference>
<comment type="similarity">
    <text evidence="1">Belongs to the xylose isomerase family.</text>
</comment>
<gene>
    <name evidence="8" type="primary">jg13464</name>
    <name evidence="8" type="ORF">PAEG_LOCUS754</name>
</gene>
<organism evidence="8 9">
    <name type="scientific">Pararge aegeria aegeria</name>
    <dbReference type="NCBI Taxonomy" id="348720"/>
    <lineage>
        <taxon>Eukaryota</taxon>
        <taxon>Metazoa</taxon>
        <taxon>Ecdysozoa</taxon>
        <taxon>Arthropoda</taxon>
        <taxon>Hexapoda</taxon>
        <taxon>Insecta</taxon>
        <taxon>Pterygota</taxon>
        <taxon>Neoptera</taxon>
        <taxon>Endopterygota</taxon>
        <taxon>Lepidoptera</taxon>
        <taxon>Glossata</taxon>
        <taxon>Ditrysia</taxon>
        <taxon>Papilionoidea</taxon>
        <taxon>Nymphalidae</taxon>
        <taxon>Satyrinae</taxon>
        <taxon>Satyrini</taxon>
        <taxon>Parargina</taxon>
        <taxon>Pararge</taxon>
    </lineage>
</organism>
<comment type="catalytic activity">
    <reaction evidence="7">
        <text>alpha-D-xylose = alpha-D-xylulofuranose</text>
        <dbReference type="Rhea" id="RHEA:22816"/>
        <dbReference type="ChEBI" id="CHEBI:28518"/>
        <dbReference type="ChEBI" id="CHEBI:188998"/>
        <dbReference type="EC" id="5.3.1.5"/>
    </reaction>
</comment>
<dbReference type="PROSITE" id="PS51415">
    <property type="entry name" value="XYLOSE_ISOMERASE"/>
    <property type="match status" value="1"/>
</dbReference>
<comment type="caution">
    <text evidence="8">The sequence shown here is derived from an EMBL/GenBank/DDBJ whole genome shotgun (WGS) entry which is preliminary data.</text>
</comment>
<evidence type="ECO:0000256" key="4">
    <source>
        <dbReference type="ARBA" id="ARBA00022723"/>
    </source>
</evidence>
<evidence type="ECO:0000256" key="3">
    <source>
        <dbReference type="ARBA" id="ARBA00022629"/>
    </source>
</evidence>
<sequence length="134" mass="15900">MATPADTANFRFYNCTERVHSRTMEDWLKYSVSMTDFRNNGSDAQGRPTFNRTWDDNSNTIDNYKRCIKAFYDLCTKLGVKYWTAFDTDLVPQTDNWEENRSNWDDIVEYINELAQKCQVKLLWIAPDLHSHPR</sequence>
<keyword evidence="6" id="KW-0119">Carbohydrate metabolism</keyword>
<evidence type="ECO:0000256" key="2">
    <source>
        <dbReference type="ARBA" id="ARBA00011958"/>
    </source>
</evidence>
<keyword evidence="3" id="KW-0859">Xylose metabolism</keyword>
<dbReference type="GO" id="GO:0042732">
    <property type="term" value="P:D-xylose metabolic process"/>
    <property type="evidence" value="ECO:0007669"/>
    <property type="project" value="UniProtKB-KW"/>
</dbReference>
<evidence type="ECO:0000313" key="9">
    <source>
        <dbReference type="Proteomes" id="UP000838756"/>
    </source>
</evidence>
<dbReference type="Proteomes" id="UP000838756">
    <property type="component" value="Unassembled WGS sequence"/>
</dbReference>
<keyword evidence="4" id="KW-0479">Metal-binding</keyword>
<evidence type="ECO:0000256" key="1">
    <source>
        <dbReference type="ARBA" id="ARBA00005765"/>
    </source>
</evidence>
<evidence type="ECO:0000256" key="7">
    <source>
        <dbReference type="ARBA" id="ARBA00033659"/>
    </source>
</evidence>
<keyword evidence="5" id="KW-0413">Isomerase</keyword>
<dbReference type="OrthoDB" id="1730074at2759"/>
<protein>
    <recommendedName>
        <fullName evidence="2">xylose isomerase</fullName>
        <ecNumber evidence="2">5.3.1.5</ecNumber>
    </recommendedName>
</protein>
<dbReference type="PANTHER" id="PTHR48408:SF1">
    <property type="entry name" value="XYLOSE ISOMERASE"/>
    <property type="match status" value="1"/>
</dbReference>
<dbReference type="GO" id="GO:0046872">
    <property type="term" value="F:metal ion binding"/>
    <property type="evidence" value="ECO:0007669"/>
    <property type="project" value="UniProtKB-KW"/>
</dbReference>
<dbReference type="Gene3D" id="3.20.20.150">
    <property type="entry name" value="Divalent-metal-dependent TIM barrel enzymes"/>
    <property type="match status" value="1"/>
</dbReference>
<dbReference type="AlphaFoldDB" id="A0A8S4QDR3"/>
<proteinExistence type="inferred from homology"/>
<evidence type="ECO:0000256" key="5">
    <source>
        <dbReference type="ARBA" id="ARBA00023235"/>
    </source>
</evidence>
<dbReference type="EMBL" id="CAKXAJ010002379">
    <property type="protein sequence ID" value="CAH2208137.1"/>
    <property type="molecule type" value="Genomic_DNA"/>
</dbReference>
<keyword evidence="9" id="KW-1185">Reference proteome</keyword>